<dbReference type="CDD" id="cd16922">
    <property type="entry name" value="HATPase_EvgS-ArcB-TorS-like"/>
    <property type="match status" value="1"/>
</dbReference>
<dbReference type="PROSITE" id="PS50110">
    <property type="entry name" value="RESPONSE_REGULATORY"/>
    <property type="match status" value="1"/>
</dbReference>
<dbReference type="CDD" id="cd02440">
    <property type="entry name" value="AdoMet_MTases"/>
    <property type="match status" value="1"/>
</dbReference>
<feature type="domain" description="Response regulatory" evidence="8">
    <location>
        <begin position="1222"/>
        <end position="1340"/>
    </location>
</feature>
<accession>A0ABX8ZFC4</accession>
<feature type="domain" description="Histidine kinase" evidence="7">
    <location>
        <begin position="987"/>
        <end position="1200"/>
    </location>
</feature>
<evidence type="ECO:0000259" key="10">
    <source>
        <dbReference type="PROSITE" id="PS50113"/>
    </source>
</evidence>
<dbReference type="InterPro" id="IPR036890">
    <property type="entry name" value="HATPase_C_sf"/>
</dbReference>
<dbReference type="InterPro" id="IPR036097">
    <property type="entry name" value="HisK_dim/P_sf"/>
</dbReference>
<dbReference type="PROSITE" id="PS50112">
    <property type="entry name" value="PAS"/>
    <property type="match status" value="1"/>
</dbReference>
<dbReference type="Gene3D" id="3.40.50.180">
    <property type="entry name" value="Methylesterase CheB, C-terminal domain"/>
    <property type="match status" value="1"/>
</dbReference>
<gene>
    <name evidence="13" type="ORF">K3166_01530</name>
</gene>
<reference evidence="13 14" key="1">
    <citation type="submission" date="2021-08" db="EMBL/GenBank/DDBJ databases">
        <title>Comparative Genomics Analysis of the Genus Qipengyuania Reveals Extensive Genetic Diversity and Metabolic Versatility, Including the Description of Fifteen Novel Species.</title>
        <authorList>
            <person name="Liu Y."/>
        </authorList>
    </citation>
    <scope>NUCLEOTIDE SEQUENCE [LARGE SCALE GENOMIC DNA]</scope>
    <source>
        <strain evidence="13 14">1XM2-8</strain>
    </source>
</reference>
<keyword evidence="6" id="KW-0175">Coiled coil</keyword>
<dbReference type="InterPro" id="IPR035965">
    <property type="entry name" value="PAS-like_dom_sf"/>
</dbReference>
<feature type="active site" evidence="4">
    <location>
        <position position="132"/>
    </location>
</feature>
<dbReference type="SUPFAM" id="SSF52738">
    <property type="entry name" value="Methylesterase CheB, C-terminal domain"/>
    <property type="match status" value="1"/>
</dbReference>
<dbReference type="CDD" id="cd00082">
    <property type="entry name" value="HisKA"/>
    <property type="match status" value="1"/>
</dbReference>
<dbReference type="SUPFAM" id="SSF55874">
    <property type="entry name" value="ATPase domain of HSP90 chaperone/DNA topoisomerase II/histidine kinase"/>
    <property type="match status" value="1"/>
</dbReference>
<evidence type="ECO:0000256" key="3">
    <source>
        <dbReference type="ARBA" id="ARBA00022500"/>
    </source>
</evidence>
<protein>
    <recommendedName>
        <fullName evidence="2">histidine kinase</fullName>
        <ecNumber evidence="2">2.7.13.3</ecNumber>
    </recommendedName>
</protein>
<dbReference type="SMART" id="SM00138">
    <property type="entry name" value="MeTrc"/>
    <property type="match status" value="1"/>
</dbReference>
<sequence>MTSSFPIIGIGASAGGLAALEAFFETAVPDLGAAFVVIQHLDPKHSSMIAEILSRHTDMPVRQIEHGMRVEPDHVYVIPPNYYAALNDQSFELGEAVPHHGLRLPIDRFFCSLAAQQHHRAVGIILSGTGSDGSLGLRELKAAGGIVLAQSPETAQFDGMPRAAIATGQVDVVCPVPDMLPKIRDYLSHDYVRISEDAEDAADLIGDESGINSVIAVLQAQLGNDLRGYKTGTLGRRIARRMGLHNIAKVSDYLTYLREQPDEAKKLYKDLLISVTSFFRDPEAFDTLRDSAIVNLVRDKASDEEIRVWVPGCATGEEAYSIAMLLIEELERTKKSCPIQIFATDLDEAALAAGRQGIYSASLVADIPPDRLQRFFIQHGKDYQISKELRETVTFAMQNVISDPPFSRLDLISCRNLLIYLTAKLQDRILGYFHFALRKGGYLFLGRSESMGQLHGMFETIDKNSRLYRRLENTTNHVASFPVTGVLARAPVTGPLPPHRTKETVRLRELMQQQLLRSYAPAAVLTNARHQVLYFMGPTARYLEQPSGLPTQDLLTLAHPELRKGLRSGIKKAAESHEVVTINEVSIKRGPPRQDTKISIRPLAATDQTEKLLIVTFEDITPPDTAQLPEATEPASEQSTIGELEHKLRDAQEDLQINLEELESTNEELQASNEEMMSVNEELQSANEELETSKEELQAMNEELSTVNNQLKDKVEQLAELSDDLANFVSSTGIATLLLNAHHTIARFTPAAKRLFNLIDSDLGRPIGDIRQKFDDDKFLEDVDKVFQSFTPIEREVRAEDGAIYLMRIAPYRADKQRSGGVVVTFVDISQRLLGEQQLRESETRFRMLVENAPDPLIMVDGAGEIFLANSEALHFFGYDRAEFVGMNVEQLLPQSLRKRHQAHRKEYMKDAKVRPMGTGLELRALLKNGEEVPIEISLSPVSLESGEMICASIRDIRDHLRAMHAVEEAQERAESALAAKSRFLATASHDLRQPLQSLAMLTEALELKADDPELLDLIGKQGASLENMRNLLNSLLDISKLDADAVKPKIGDVDLLKAVEEVCASCEPHAKTKGLELIVEVHDRIVRSDPDLLRQILMNLISNAINFTKEGSVTVATSLVGSDLGIEVRDTGVGIPKDQLGKIFDEFYQIGRDPQQANAGLGLGLAISQRIAATLGFEIEVKSKVGKGTTFSFKLPLSEVLLAPPRTDKAEVQSKPDGEGIILLVDDDPAVLNSTRFRLSLHKGLEIHIASSPKDVANALDSMAPKEPDVIVTDYHLGDKKNGLDIITETRKRLGKEIPAILISGDTALDAASLRSRGISLVFKPTAGNELRDQILSVLSPK</sequence>
<dbReference type="InterPro" id="IPR001789">
    <property type="entry name" value="Sig_transdc_resp-reg_receiver"/>
</dbReference>
<dbReference type="PROSITE" id="PS50113">
    <property type="entry name" value="PAC"/>
    <property type="match status" value="1"/>
</dbReference>
<feature type="domain" description="PAS" evidence="9">
    <location>
        <begin position="842"/>
        <end position="912"/>
    </location>
</feature>
<dbReference type="Pfam" id="PF01339">
    <property type="entry name" value="CheB_methylest"/>
    <property type="match status" value="1"/>
</dbReference>
<dbReference type="InterPro" id="IPR005467">
    <property type="entry name" value="His_kinase_dom"/>
</dbReference>
<evidence type="ECO:0000259" key="8">
    <source>
        <dbReference type="PROSITE" id="PS50110"/>
    </source>
</evidence>
<dbReference type="PROSITE" id="PS50109">
    <property type="entry name" value="HIS_KIN"/>
    <property type="match status" value="1"/>
</dbReference>
<dbReference type="Gene3D" id="1.10.287.130">
    <property type="match status" value="1"/>
</dbReference>
<dbReference type="PROSITE" id="PS50122">
    <property type="entry name" value="CHEB"/>
    <property type="match status" value="1"/>
</dbReference>
<dbReference type="Gene3D" id="3.40.50.2300">
    <property type="match status" value="1"/>
</dbReference>
<dbReference type="SMART" id="SM00448">
    <property type="entry name" value="REC"/>
    <property type="match status" value="1"/>
</dbReference>
<name>A0ABX8ZFC4_9SPHN</name>
<organism evidence="13 14">
    <name type="scientific">Qipengyuania psychrotolerans</name>
    <dbReference type="NCBI Taxonomy" id="2867238"/>
    <lineage>
        <taxon>Bacteria</taxon>
        <taxon>Pseudomonadati</taxon>
        <taxon>Pseudomonadota</taxon>
        <taxon>Alphaproteobacteria</taxon>
        <taxon>Sphingomonadales</taxon>
        <taxon>Erythrobacteraceae</taxon>
        <taxon>Qipengyuania</taxon>
    </lineage>
</organism>
<dbReference type="InterPro" id="IPR000700">
    <property type="entry name" value="PAS-assoc_C"/>
</dbReference>
<feature type="domain" description="PAC" evidence="10">
    <location>
        <begin position="791"/>
        <end position="841"/>
    </location>
</feature>
<evidence type="ECO:0000259" key="11">
    <source>
        <dbReference type="PROSITE" id="PS50122"/>
    </source>
</evidence>
<dbReference type="Gene3D" id="3.30.450.20">
    <property type="entry name" value="PAS domain"/>
    <property type="match status" value="2"/>
</dbReference>
<dbReference type="EC" id="2.7.13.3" evidence="2"/>
<dbReference type="NCBIfam" id="TIGR00229">
    <property type="entry name" value="sensory_box"/>
    <property type="match status" value="1"/>
</dbReference>
<dbReference type="PANTHER" id="PTHR24422:SF27">
    <property type="entry name" value="PROTEIN-GLUTAMATE O-METHYLTRANSFERASE"/>
    <property type="match status" value="1"/>
</dbReference>
<keyword evidence="14" id="KW-1185">Reference proteome</keyword>
<dbReference type="Pfam" id="PF02518">
    <property type="entry name" value="HATPase_c"/>
    <property type="match status" value="1"/>
</dbReference>
<proteinExistence type="predicted"/>
<dbReference type="InterPro" id="IPR003594">
    <property type="entry name" value="HATPase_dom"/>
</dbReference>
<feature type="active site" evidence="4">
    <location>
        <position position="40"/>
    </location>
</feature>
<dbReference type="Pfam" id="PF00072">
    <property type="entry name" value="Response_reg"/>
    <property type="match status" value="1"/>
</dbReference>
<dbReference type="Pfam" id="PF00989">
    <property type="entry name" value="PAS"/>
    <property type="match status" value="1"/>
</dbReference>
<evidence type="ECO:0000259" key="12">
    <source>
        <dbReference type="PROSITE" id="PS50123"/>
    </source>
</evidence>
<dbReference type="InterPro" id="IPR035909">
    <property type="entry name" value="CheB_C"/>
</dbReference>
<evidence type="ECO:0000256" key="2">
    <source>
        <dbReference type="ARBA" id="ARBA00012438"/>
    </source>
</evidence>
<dbReference type="InterPro" id="IPR000014">
    <property type="entry name" value="PAS"/>
</dbReference>
<keyword evidence="3 4" id="KW-0145">Chemotaxis</keyword>
<evidence type="ECO:0000313" key="13">
    <source>
        <dbReference type="EMBL" id="QZD87421.1"/>
    </source>
</evidence>
<comment type="catalytic activity">
    <reaction evidence="1">
        <text>ATP + protein L-histidine = ADP + protein N-phospho-L-histidine.</text>
        <dbReference type="EC" id="2.7.13.3"/>
    </reaction>
</comment>
<dbReference type="InterPro" id="IPR013767">
    <property type="entry name" value="PAS_fold"/>
</dbReference>
<dbReference type="InterPro" id="IPR050903">
    <property type="entry name" value="Bact_Chemotaxis_MeTrfase"/>
</dbReference>
<evidence type="ECO:0000256" key="4">
    <source>
        <dbReference type="PROSITE-ProRule" id="PRU00050"/>
    </source>
</evidence>
<dbReference type="Gene3D" id="3.40.50.150">
    <property type="entry name" value="Vaccinia Virus protein VP39"/>
    <property type="match status" value="1"/>
</dbReference>
<dbReference type="Gene3D" id="3.30.565.10">
    <property type="entry name" value="Histidine kinase-like ATPase, C-terminal domain"/>
    <property type="match status" value="1"/>
</dbReference>
<dbReference type="InterPro" id="IPR022641">
    <property type="entry name" value="CheR_N"/>
</dbReference>
<dbReference type="PANTHER" id="PTHR24422">
    <property type="entry name" value="CHEMOTAXIS PROTEIN METHYLTRANSFERASE"/>
    <property type="match status" value="1"/>
</dbReference>
<evidence type="ECO:0000313" key="14">
    <source>
        <dbReference type="Proteomes" id="UP000824280"/>
    </source>
</evidence>
<feature type="domain" description="CheB-type methylesterase" evidence="11">
    <location>
        <begin position="1"/>
        <end position="190"/>
    </location>
</feature>
<dbReference type="SUPFAM" id="SSF55785">
    <property type="entry name" value="PYP-like sensor domain (PAS domain)"/>
    <property type="match status" value="2"/>
</dbReference>
<feature type="modified residue" description="4-aspartylphosphate" evidence="5">
    <location>
        <position position="1275"/>
    </location>
</feature>
<dbReference type="InterPro" id="IPR029063">
    <property type="entry name" value="SAM-dependent_MTases_sf"/>
</dbReference>
<dbReference type="EMBL" id="CP081297">
    <property type="protein sequence ID" value="QZD87421.1"/>
    <property type="molecule type" value="Genomic_DNA"/>
</dbReference>
<dbReference type="Pfam" id="PF01739">
    <property type="entry name" value="CheR"/>
    <property type="match status" value="1"/>
</dbReference>
<evidence type="ECO:0000256" key="5">
    <source>
        <dbReference type="PROSITE-ProRule" id="PRU00169"/>
    </source>
</evidence>
<keyword evidence="4" id="KW-0378">Hydrolase</keyword>
<dbReference type="Pfam" id="PF13596">
    <property type="entry name" value="PAS_10"/>
    <property type="match status" value="1"/>
</dbReference>
<dbReference type="CDD" id="cd16434">
    <property type="entry name" value="CheB-CheR_fusion"/>
    <property type="match status" value="1"/>
</dbReference>
<evidence type="ECO:0000256" key="1">
    <source>
        <dbReference type="ARBA" id="ARBA00000085"/>
    </source>
</evidence>
<feature type="active site" evidence="4">
    <location>
        <position position="13"/>
    </location>
</feature>
<dbReference type="RefSeq" id="WP_221422959.1">
    <property type="nucleotide sequence ID" value="NZ_CP081297.1"/>
</dbReference>
<evidence type="ECO:0000259" key="7">
    <source>
        <dbReference type="PROSITE" id="PS50109"/>
    </source>
</evidence>
<dbReference type="Pfam" id="PF00512">
    <property type="entry name" value="HisKA"/>
    <property type="match status" value="1"/>
</dbReference>
<dbReference type="PROSITE" id="PS50123">
    <property type="entry name" value="CHER"/>
    <property type="match status" value="1"/>
</dbReference>
<dbReference type="SUPFAM" id="SSF53335">
    <property type="entry name" value="S-adenosyl-L-methionine-dependent methyltransferases"/>
    <property type="match status" value="1"/>
</dbReference>
<evidence type="ECO:0000259" key="9">
    <source>
        <dbReference type="PROSITE" id="PS50112"/>
    </source>
</evidence>
<dbReference type="InterPro" id="IPR003661">
    <property type="entry name" value="HisK_dim/P_dom"/>
</dbReference>
<dbReference type="InterPro" id="IPR000780">
    <property type="entry name" value="CheR_MeTrfase"/>
</dbReference>
<dbReference type="InterPro" id="IPR000673">
    <property type="entry name" value="Sig_transdc_resp-reg_Me-estase"/>
</dbReference>
<dbReference type="Proteomes" id="UP000824280">
    <property type="component" value="Chromosome"/>
</dbReference>
<evidence type="ECO:0000256" key="6">
    <source>
        <dbReference type="SAM" id="Coils"/>
    </source>
</evidence>
<dbReference type="SMART" id="SM00387">
    <property type="entry name" value="HATPase_c"/>
    <property type="match status" value="1"/>
</dbReference>
<keyword evidence="5" id="KW-0597">Phosphoprotein</keyword>
<dbReference type="CDD" id="cd00156">
    <property type="entry name" value="REC"/>
    <property type="match status" value="1"/>
</dbReference>
<feature type="domain" description="CheR-type methyltransferase" evidence="12">
    <location>
        <begin position="217"/>
        <end position="473"/>
    </location>
</feature>
<dbReference type="PRINTS" id="PR00996">
    <property type="entry name" value="CHERMTFRASE"/>
</dbReference>
<feature type="coiled-coil region" evidence="6">
    <location>
        <begin position="641"/>
        <end position="724"/>
    </location>
</feature>
<dbReference type="SUPFAM" id="SSF47384">
    <property type="entry name" value="Homodimeric domain of signal transducing histidine kinase"/>
    <property type="match status" value="1"/>
</dbReference>
<dbReference type="SUPFAM" id="SSF47757">
    <property type="entry name" value="Chemotaxis receptor methyltransferase CheR, N-terminal domain"/>
    <property type="match status" value="1"/>
</dbReference>
<dbReference type="InterPro" id="IPR011006">
    <property type="entry name" value="CheY-like_superfamily"/>
</dbReference>
<dbReference type="SMART" id="SM00091">
    <property type="entry name" value="PAS"/>
    <property type="match status" value="3"/>
</dbReference>
<dbReference type="CDD" id="cd00130">
    <property type="entry name" value="PAS"/>
    <property type="match status" value="2"/>
</dbReference>
<dbReference type="SUPFAM" id="SSF52172">
    <property type="entry name" value="CheY-like"/>
    <property type="match status" value="1"/>
</dbReference>
<dbReference type="InterPro" id="IPR022642">
    <property type="entry name" value="CheR_C"/>
</dbReference>
<dbReference type="Pfam" id="PF03705">
    <property type="entry name" value="CheR_N"/>
    <property type="match status" value="1"/>
</dbReference>
<dbReference type="SMART" id="SM00388">
    <property type="entry name" value="HisKA"/>
    <property type="match status" value="1"/>
</dbReference>